<sequence>MDQRHGQYPRQIKTFCLYLNEGSCEEYSVASVKMVFGEGSSTTRYTTDINKNLAFNVIMSFRLKKIQQLLKQQQSTNEDASTEQFMSDYTVSVFECENGTPKNMLDNDEQQNKQEYETNVSEMDNEFFYDKNIAVSGVSKLTSSSSSSSSCCSRCSSRSSSSSSSSSSSEDCEDIINDQNYVPKSDEESEECDKENHDDGNNEPIKPYQQTKTFLFLLHPQRKARNVNGILKTG</sequence>
<accession>A0ABM5KCN9</accession>
<evidence type="ECO:0000256" key="2">
    <source>
        <dbReference type="SAM" id="MobiDB-lite"/>
    </source>
</evidence>
<keyword evidence="4" id="KW-1185">Reference proteome</keyword>
<protein>
    <submittedName>
        <fullName evidence="3">Uncharacterized protein</fullName>
    </submittedName>
</protein>
<proteinExistence type="predicted"/>
<evidence type="ECO:0000313" key="4">
    <source>
        <dbReference type="Proteomes" id="UP001652700"/>
    </source>
</evidence>
<dbReference type="Proteomes" id="UP001652700">
    <property type="component" value="Unplaced"/>
</dbReference>
<organism evidence="3 4">
    <name type="scientific">Diabrotica virgifera virgifera</name>
    <name type="common">western corn rootworm</name>
    <dbReference type="NCBI Taxonomy" id="50390"/>
    <lineage>
        <taxon>Eukaryota</taxon>
        <taxon>Metazoa</taxon>
        <taxon>Ecdysozoa</taxon>
        <taxon>Arthropoda</taxon>
        <taxon>Hexapoda</taxon>
        <taxon>Insecta</taxon>
        <taxon>Pterygota</taxon>
        <taxon>Neoptera</taxon>
        <taxon>Endopterygota</taxon>
        <taxon>Coleoptera</taxon>
        <taxon>Polyphaga</taxon>
        <taxon>Cucujiformia</taxon>
        <taxon>Chrysomeloidea</taxon>
        <taxon>Chrysomelidae</taxon>
        <taxon>Galerucinae</taxon>
        <taxon>Diabroticina</taxon>
        <taxon>Diabroticites</taxon>
        <taxon>Diabrotica</taxon>
    </lineage>
</organism>
<evidence type="ECO:0000256" key="1">
    <source>
        <dbReference type="SAM" id="Coils"/>
    </source>
</evidence>
<feature type="region of interest" description="Disordered" evidence="2">
    <location>
        <begin position="141"/>
        <end position="208"/>
    </location>
</feature>
<dbReference type="GeneID" id="126885430"/>
<feature type="coiled-coil region" evidence="1">
    <location>
        <begin position="63"/>
        <end position="126"/>
    </location>
</feature>
<keyword evidence="1" id="KW-0175">Coiled coil</keyword>
<name>A0ABM5KCN9_DIAVI</name>
<feature type="compositionally biased region" description="Low complexity" evidence="2">
    <location>
        <begin position="143"/>
        <end position="169"/>
    </location>
</feature>
<dbReference type="EnsemblMetazoa" id="XM_050652000.1">
    <property type="protein sequence ID" value="XP_050507957.1"/>
    <property type="gene ID" value="LOC126885430"/>
</dbReference>
<reference evidence="3" key="1">
    <citation type="submission" date="2025-05" db="UniProtKB">
        <authorList>
            <consortium name="EnsemblMetazoa"/>
        </authorList>
    </citation>
    <scope>IDENTIFICATION</scope>
</reference>
<dbReference type="RefSeq" id="XP_050507957.1">
    <property type="nucleotide sequence ID" value="XM_050652000.1"/>
</dbReference>
<evidence type="ECO:0000313" key="3">
    <source>
        <dbReference type="EnsemblMetazoa" id="XP_050507957.1"/>
    </source>
</evidence>